<dbReference type="Gene3D" id="2.170.16.10">
    <property type="entry name" value="Hedgehog/Intein (Hint) domain"/>
    <property type="match status" value="1"/>
</dbReference>
<evidence type="ECO:0000256" key="2">
    <source>
        <dbReference type="SAM" id="MobiDB-lite"/>
    </source>
</evidence>
<dbReference type="InterPro" id="IPR006530">
    <property type="entry name" value="YD"/>
</dbReference>
<dbReference type="EMBL" id="FOFV01000001">
    <property type="protein sequence ID" value="SEQ01217.1"/>
    <property type="molecule type" value="Genomic_DNA"/>
</dbReference>
<dbReference type="NCBIfam" id="TIGR01643">
    <property type="entry name" value="YD_repeat_2x"/>
    <property type="match status" value="2"/>
</dbReference>
<dbReference type="CDD" id="cd00081">
    <property type="entry name" value="Hint"/>
    <property type="match status" value="1"/>
</dbReference>
<dbReference type="SUPFAM" id="SSF51294">
    <property type="entry name" value="Hedgehog/intein (Hint) domain"/>
    <property type="match status" value="1"/>
</dbReference>
<dbReference type="GO" id="GO:0016539">
    <property type="term" value="P:intein-mediated protein splicing"/>
    <property type="evidence" value="ECO:0007669"/>
    <property type="project" value="InterPro"/>
</dbReference>
<feature type="region of interest" description="Disordered" evidence="2">
    <location>
        <begin position="606"/>
        <end position="633"/>
    </location>
</feature>
<keyword evidence="1" id="KW-0677">Repeat</keyword>
<evidence type="ECO:0000313" key="6">
    <source>
        <dbReference type="Proteomes" id="UP000199503"/>
    </source>
</evidence>
<dbReference type="InterPro" id="IPR050708">
    <property type="entry name" value="T6SS_VgrG/RHS"/>
</dbReference>
<feature type="compositionally biased region" description="Polar residues" evidence="2">
    <location>
        <begin position="63"/>
        <end position="73"/>
    </location>
</feature>
<name>A0A1H9CJK9_9PSEU</name>
<feature type="region of interest" description="Disordered" evidence="2">
    <location>
        <begin position="63"/>
        <end position="85"/>
    </location>
</feature>
<gene>
    <name evidence="5" type="ORF">SAMN04488000_101959</name>
</gene>
<dbReference type="Pfam" id="PF07591">
    <property type="entry name" value="PT-HINT"/>
    <property type="match status" value="1"/>
</dbReference>
<dbReference type="Gene3D" id="2.180.10.10">
    <property type="entry name" value="RHS repeat-associated core"/>
    <property type="match status" value="2"/>
</dbReference>
<dbReference type="PROSITE" id="PS50818">
    <property type="entry name" value="INTEIN_C_TER"/>
    <property type="match status" value="1"/>
</dbReference>
<dbReference type="NCBIfam" id="TIGR03696">
    <property type="entry name" value="Rhs_assc_core"/>
    <property type="match status" value="1"/>
</dbReference>
<protein>
    <submittedName>
        <fullName evidence="5">Intein C-terminal splicing region/intein N-terminal splicing region/RHS repeat-associated core domain-containing protein</fullName>
    </submittedName>
</protein>
<dbReference type="InterPro" id="IPR006141">
    <property type="entry name" value="Intein_N"/>
</dbReference>
<feature type="compositionally biased region" description="Basic and acidic residues" evidence="2">
    <location>
        <begin position="696"/>
        <end position="707"/>
    </location>
</feature>
<dbReference type="PANTHER" id="PTHR32305:SF17">
    <property type="entry name" value="TRNA NUCLEASE WAPA"/>
    <property type="match status" value="1"/>
</dbReference>
<dbReference type="Proteomes" id="UP000199503">
    <property type="component" value="Unassembled WGS sequence"/>
</dbReference>
<feature type="region of interest" description="Disordered" evidence="2">
    <location>
        <begin position="1382"/>
        <end position="1420"/>
    </location>
</feature>
<dbReference type="OrthoDB" id="291011at2"/>
<reference evidence="6" key="1">
    <citation type="submission" date="2016-10" db="EMBL/GenBank/DDBJ databases">
        <authorList>
            <person name="Varghese N."/>
            <person name="Submissions S."/>
        </authorList>
    </citation>
    <scope>NUCLEOTIDE SEQUENCE [LARGE SCALE GENOMIC DNA]</scope>
    <source>
        <strain evidence="6">DSM 44437</strain>
    </source>
</reference>
<evidence type="ECO:0000256" key="1">
    <source>
        <dbReference type="ARBA" id="ARBA00022737"/>
    </source>
</evidence>
<accession>A0A1H9CJK9</accession>
<evidence type="ECO:0000259" key="4">
    <source>
        <dbReference type="SMART" id="SM00306"/>
    </source>
</evidence>
<dbReference type="InterPro" id="IPR030934">
    <property type="entry name" value="Intein_C"/>
</dbReference>
<feature type="compositionally biased region" description="Basic and acidic residues" evidence="2">
    <location>
        <begin position="882"/>
        <end position="901"/>
    </location>
</feature>
<organism evidence="5 6">
    <name type="scientific">Lentzea albida</name>
    <dbReference type="NCBI Taxonomy" id="65499"/>
    <lineage>
        <taxon>Bacteria</taxon>
        <taxon>Bacillati</taxon>
        <taxon>Actinomycetota</taxon>
        <taxon>Actinomycetes</taxon>
        <taxon>Pseudonocardiales</taxon>
        <taxon>Pseudonocardiaceae</taxon>
        <taxon>Lentzea</taxon>
    </lineage>
</organism>
<dbReference type="SMART" id="SM00306">
    <property type="entry name" value="HintN"/>
    <property type="match status" value="1"/>
</dbReference>
<dbReference type="InterPro" id="IPR056823">
    <property type="entry name" value="TEN-like_YD-shell"/>
</dbReference>
<dbReference type="InterPro" id="IPR003587">
    <property type="entry name" value="Hint_dom_N"/>
</dbReference>
<dbReference type="PROSITE" id="PS50817">
    <property type="entry name" value="INTEIN_N_TER"/>
    <property type="match status" value="1"/>
</dbReference>
<feature type="region of interest" description="Disordered" evidence="2">
    <location>
        <begin position="880"/>
        <end position="904"/>
    </location>
</feature>
<evidence type="ECO:0000313" key="5">
    <source>
        <dbReference type="EMBL" id="SEQ01217.1"/>
    </source>
</evidence>
<feature type="region of interest" description="Disordered" evidence="2">
    <location>
        <begin position="1013"/>
        <end position="1033"/>
    </location>
</feature>
<dbReference type="STRING" id="65499.SAMN04488000_101959"/>
<dbReference type="CDD" id="cd20745">
    <property type="entry name" value="FIX_RhsA_AHH_HNH-like"/>
    <property type="match status" value="1"/>
</dbReference>
<dbReference type="RefSeq" id="WP_089909816.1">
    <property type="nucleotide sequence ID" value="NZ_FOFV01000001.1"/>
</dbReference>
<feature type="signal peptide" evidence="3">
    <location>
        <begin position="1"/>
        <end position="30"/>
    </location>
</feature>
<sequence length="2068" mass="222443">MKLKRALIRGLAVCLALTAVTATVEQQAVAAGGPSVNAPDVKSVPVTNGTFAARGLDDASTRALQGNQPQAGSQEGGGSFAATPFSQSASWEVSKQSGDFSWSYPLRVPPSPGGFNPSLGLSYRSSAVDGLTSATNNQPSWIGDGWDLSAGFVERAYGSCADDTTGGTTPPKTGDLCWRSDNATASFGGSGGMLIKDDSTGAWRLKQDDRSRVERTVTAGNGDKFNESWKITTVDGTQYLFGTRPDSKSTWTVPVFGDDAGEPCHESTFEASSCDRAWRWMLDKVIDPRGNVILYNYDTEINKYGKNLKEAAVPYVRAGTLKSVEYGLRDDVNAPATGRVEFGLADRCVKDSECTFAKKENWPDAAVAENCDGTTCKDKYSPTFWSTKRLSTITTQVRAGEGYQNVDRWTLQHEFPKGDDVYQAALWLKGVTHTGLVGGEISLPQVKFEGTAKPNRVDTPTGVGPLNRYRVTGVISEAGGTTTIKYADPDCVPGTSMPSNPETNGKRCYPVKWAPKDGAEREDYFHKYVVESITTSDRVAASTEQIVKYEYLDGAAWRRNQSEFVKDEKRTYNEFRGYGRVRVRSGHDGNPEQPVTMTEERFYRGMNGDKLPNNGTRVAKVKDSEGGEREDSDWLSGLSFETQVHDGTGETVTSKSISTPTWAGPTATRGDYKAYWVANASTTSYTALRSGGWRTTKTESKYDDHGQLTESNDLGDLATASDDRCTRSSYRQDASRWNWASPLESETVAVHCGETAVFPQHSLGATKNTYDANGNVTSVATLDSRPAAGPVFTSVVSTTYDAYGRSLTTTDPLGNTVRTEYTPATGGPVTKVVVTDQLGFSTTTDVNPAWGVGTKLTDPNENVTEGEYDSLGRTKRVWQANRPRDEYPDDPSVKVDYDVSQDKPSSVKTTTVNAIGEYVSGTVVFDGQYRTRQAQNATTGGRLVVDTKYDSQGRVSRTTQPFFNSGPVDTNLLNFSETDVPGLTRSAFDGSGRPTASIFQAGGQEKWRSSTAYGGDRVDVTPPAGGTPTTSVTDARGQMTELWQYKGATASGDHDVTKYSYSAAGKLAAATDAAGNTWRWHYDLRGRLVKSEDVDRGVTEMTYDAANRVKTTKDARGTVLTHEYDAAGRKTAVKSGATVLAKFDFDTAEYGKGLPASSTRYVGGKAYVNRVLSYTSLNKPLAAEVEIPDSEGPLKGIYKRWYTYSPDGTVTGEGLGAVPAASMPTESVVHGFDDLGRPRNTTASLTGLGTDNLVNTTGYTKLGELYRLELGNTGKRTWLSYYYDDSTRRMNRYIVDAEVASPMQADVNYAYDQVGNITSVADTTLGQVPDRQCFQYDYLRRLTEAWTPSGGCDAAKSTGTLAGPAPYWHSYTYDQIGNRRTETQHAASGDTTRTYDYPATGSPRPHAANSVTTTGPGGSRLDQFTYNEIGATTSRKVAGADQSLEWDAEGRVTKLTEGSKVSEFLYSASGERLIRRDANATTLYLGDEEIRLAKGATAPTVTRYYRHGGQVVAMREGKTKVTWLASDMQGTAHVAIDRATMKVDRRRQLPFGGPRGAATTFPGERGFVGGTNDTTTGLVNIGARQYDAALGKFISVDPLMMPLDPQQWNAYAYANNSPITFSDPTGLAYCDYNVCAGDPGYKDNGQRNNKDGKCVAYCGNPHNAPPPPSKPKSTPASPKMCTAASGYGSAPCGSQGNSTGKYGHTSSGYPACTGCGQKGSAAFAHLVLDGLGMVPVIGEAADLTNCAAYAGEGKTTDAVLSCAGAVPFLGWGATIFKWVRNADHVKDAGRGVEQAVEAGAKCVNSFSGDTQVLMADGSTKRIDEIEVGDQVAASQPESDKVEKQTVVAVIITDEDKSYVDLTVSTPEGPKVIRSTAHHPFYNATTGEWEDAADLDAGDLLNTPGNGRAELVATRHYASFMRTYNLTVDVVHTYFVVAGETPVLVHNTGPCDTGTVWDDIVGTQPEIPGTGGVPKSFELTAGGHKVWVHGNVTDHFSEVAKSMEARGASPEMIGLASQQKLKSLQEAVAQATSGGVPLFRPMTVGGWQLEFRQSPGDILPVLMHGRYVG</sequence>
<feature type="compositionally biased region" description="Basic and acidic residues" evidence="2">
    <location>
        <begin position="620"/>
        <end position="629"/>
    </location>
</feature>
<dbReference type="InterPro" id="IPR022385">
    <property type="entry name" value="Rhs_assc_core"/>
</dbReference>
<dbReference type="Pfam" id="PF25023">
    <property type="entry name" value="TEN_YD-shell"/>
    <property type="match status" value="2"/>
</dbReference>
<keyword evidence="6" id="KW-1185">Reference proteome</keyword>
<feature type="chain" id="PRO_5011605684" evidence="3">
    <location>
        <begin position="31"/>
        <end position="2068"/>
    </location>
</feature>
<feature type="domain" description="Hint" evidence="4">
    <location>
        <begin position="1803"/>
        <end position="1904"/>
    </location>
</feature>
<proteinExistence type="predicted"/>
<keyword evidence="3" id="KW-0732">Signal</keyword>
<dbReference type="InterPro" id="IPR036844">
    <property type="entry name" value="Hint_dom_sf"/>
</dbReference>
<dbReference type="PANTHER" id="PTHR32305">
    <property type="match status" value="1"/>
</dbReference>
<feature type="region of interest" description="Disordered" evidence="2">
    <location>
        <begin position="692"/>
        <end position="713"/>
    </location>
</feature>
<evidence type="ECO:0000256" key="3">
    <source>
        <dbReference type="SAM" id="SignalP"/>
    </source>
</evidence>
<feature type="compositionally biased region" description="Polar residues" evidence="2">
    <location>
        <begin position="1384"/>
        <end position="1394"/>
    </location>
</feature>